<proteinExistence type="inferred from homology"/>
<evidence type="ECO:0000313" key="5">
    <source>
        <dbReference type="EMBL" id="KAL1535012.1"/>
    </source>
</evidence>
<protein>
    <submittedName>
        <fullName evidence="5">Protein NIM1-INTERACTING 1-like</fullName>
    </submittedName>
</protein>
<reference evidence="5 6" key="1">
    <citation type="submission" date="2024-06" db="EMBL/GenBank/DDBJ databases">
        <title>A chromosome level genome sequence of Diviner's sage (Salvia divinorum).</title>
        <authorList>
            <person name="Ford S.A."/>
            <person name="Ro D.-K."/>
            <person name="Ness R.W."/>
            <person name="Phillips M.A."/>
        </authorList>
    </citation>
    <scope>NUCLEOTIDE SEQUENCE [LARGE SCALE GENOMIC DNA]</scope>
    <source>
        <strain evidence="5">SAF-2024a</strain>
        <tissue evidence="5">Leaf</tissue>
    </source>
</reference>
<accession>A0ABD1FT39</accession>
<dbReference type="Proteomes" id="UP001567538">
    <property type="component" value="Unassembled WGS sequence"/>
</dbReference>
<gene>
    <name evidence="5" type="ORF">AAHA92_31116</name>
</gene>
<dbReference type="InterPro" id="IPR031425">
    <property type="entry name" value="NPR1/NH1-interacting"/>
</dbReference>
<keyword evidence="3" id="KW-0539">Nucleus</keyword>
<dbReference type="Pfam" id="PF15699">
    <property type="entry name" value="NPR1_interact"/>
    <property type="match status" value="1"/>
</dbReference>
<comment type="similarity">
    <text evidence="2">Belongs to the NPR1-interactor family.</text>
</comment>
<evidence type="ECO:0000256" key="2">
    <source>
        <dbReference type="ARBA" id="ARBA00009937"/>
    </source>
</evidence>
<keyword evidence="6" id="KW-1185">Reference proteome</keyword>
<evidence type="ECO:0000313" key="6">
    <source>
        <dbReference type="Proteomes" id="UP001567538"/>
    </source>
</evidence>
<sequence length="99" mass="11393">MNGEKKKRKMEENEDEDEEVKMEKFFALIKSSREVREQLAGASVKKERATADNPQSTPWNPTFVLEDFVEVEKESTSKEGEKRESGEKKGLELDLNLSL</sequence>
<dbReference type="GO" id="GO:0005634">
    <property type="term" value="C:nucleus"/>
    <property type="evidence" value="ECO:0007669"/>
    <property type="project" value="UniProtKB-SubCell"/>
</dbReference>
<dbReference type="PANTHER" id="PTHR33669">
    <property type="entry name" value="PROTEIN NEGATIVE REGULATOR OF RESISTANCE"/>
    <property type="match status" value="1"/>
</dbReference>
<comment type="caution">
    <text evidence="5">The sequence shown here is derived from an EMBL/GenBank/DDBJ whole genome shotgun (WGS) entry which is preliminary data.</text>
</comment>
<comment type="subcellular location">
    <subcellularLocation>
        <location evidence="1">Nucleus</location>
    </subcellularLocation>
</comment>
<feature type="compositionally biased region" description="Basic and acidic residues" evidence="4">
    <location>
        <begin position="70"/>
        <end position="92"/>
    </location>
</feature>
<name>A0ABD1FT39_SALDI</name>
<evidence type="ECO:0000256" key="4">
    <source>
        <dbReference type="SAM" id="MobiDB-lite"/>
    </source>
</evidence>
<feature type="region of interest" description="Disordered" evidence="4">
    <location>
        <begin position="41"/>
        <end position="99"/>
    </location>
</feature>
<feature type="region of interest" description="Disordered" evidence="4">
    <location>
        <begin position="1"/>
        <end position="20"/>
    </location>
</feature>
<organism evidence="5 6">
    <name type="scientific">Salvia divinorum</name>
    <name type="common">Maria pastora</name>
    <name type="synonym">Diviner's sage</name>
    <dbReference type="NCBI Taxonomy" id="28513"/>
    <lineage>
        <taxon>Eukaryota</taxon>
        <taxon>Viridiplantae</taxon>
        <taxon>Streptophyta</taxon>
        <taxon>Embryophyta</taxon>
        <taxon>Tracheophyta</taxon>
        <taxon>Spermatophyta</taxon>
        <taxon>Magnoliopsida</taxon>
        <taxon>eudicotyledons</taxon>
        <taxon>Gunneridae</taxon>
        <taxon>Pentapetalae</taxon>
        <taxon>asterids</taxon>
        <taxon>lamiids</taxon>
        <taxon>Lamiales</taxon>
        <taxon>Lamiaceae</taxon>
        <taxon>Nepetoideae</taxon>
        <taxon>Mentheae</taxon>
        <taxon>Salviinae</taxon>
        <taxon>Salvia</taxon>
        <taxon>Salvia subgen. Calosphace</taxon>
    </lineage>
</organism>
<dbReference type="EMBL" id="JBEAFC010000012">
    <property type="protein sequence ID" value="KAL1535012.1"/>
    <property type="molecule type" value="Genomic_DNA"/>
</dbReference>
<evidence type="ECO:0000256" key="1">
    <source>
        <dbReference type="ARBA" id="ARBA00004123"/>
    </source>
</evidence>
<dbReference type="AlphaFoldDB" id="A0ABD1FT39"/>
<evidence type="ECO:0000256" key="3">
    <source>
        <dbReference type="ARBA" id="ARBA00023242"/>
    </source>
</evidence>
<dbReference type="PANTHER" id="PTHR33669:SF14">
    <property type="entry name" value="NRR REPRESSOR HOMOLOG 3"/>
    <property type="match status" value="1"/>
</dbReference>